<keyword evidence="3 6" id="KW-0539">Nucleus</keyword>
<comment type="catalytic activity">
    <reaction evidence="4 6">
        <text>O-phospho-L-seryl-[protein] + H2O = L-seryl-[protein] + phosphate</text>
        <dbReference type="Rhea" id="RHEA:20629"/>
        <dbReference type="Rhea" id="RHEA-COMP:9863"/>
        <dbReference type="Rhea" id="RHEA-COMP:11604"/>
        <dbReference type="ChEBI" id="CHEBI:15377"/>
        <dbReference type="ChEBI" id="CHEBI:29999"/>
        <dbReference type="ChEBI" id="CHEBI:43474"/>
        <dbReference type="ChEBI" id="CHEBI:83421"/>
        <dbReference type="EC" id="3.1.3.16"/>
    </reaction>
</comment>
<evidence type="ECO:0000259" key="9">
    <source>
        <dbReference type="PROSITE" id="PS50969"/>
    </source>
</evidence>
<feature type="compositionally biased region" description="Polar residues" evidence="7">
    <location>
        <begin position="753"/>
        <end position="763"/>
    </location>
</feature>
<name>A0A9P3LUP7_9FUNG</name>
<evidence type="ECO:0000256" key="5">
    <source>
        <dbReference type="ARBA" id="ARBA00048336"/>
    </source>
</evidence>
<feature type="compositionally biased region" description="Basic residues" evidence="7">
    <location>
        <begin position="645"/>
        <end position="654"/>
    </location>
</feature>
<dbReference type="NCBIfam" id="TIGR02250">
    <property type="entry name" value="FCP1_euk"/>
    <property type="match status" value="1"/>
</dbReference>
<dbReference type="Gene3D" id="3.40.50.10190">
    <property type="entry name" value="BRCT domain"/>
    <property type="match status" value="1"/>
</dbReference>
<evidence type="ECO:0000313" key="11">
    <source>
        <dbReference type="Proteomes" id="UP000827284"/>
    </source>
</evidence>
<dbReference type="OrthoDB" id="10249888at2759"/>
<feature type="compositionally biased region" description="Acidic residues" evidence="7">
    <location>
        <begin position="702"/>
        <end position="713"/>
    </location>
</feature>
<dbReference type="AlphaFoldDB" id="A0A9P3LUP7"/>
<dbReference type="InterPro" id="IPR001357">
    <property type="entry name" value="BRCT_dom"/>
</dbReference>
<comment type="caution">
    <text evidence="10">The sequence shown here is derived from an EMBL/GenBank/DDBJ whole genome shotgun (WGS) entry which is preliminary data.</text>
</comment>
<dbReference type="Proteomes" id="UP000827284">
    <property type="component" value="Unassembled WGS sequence"/>
</dbReference>
<dbReference type="EC" id="3.1.3.16" evidence="6"/>
<keyword evidence="11" id="KW-1185">Reference proteome</keyword>
<dbReference type="EMBL" id="BQFW01000005">
    <property type="protein sequence ID" value="GJJ71154.1"/>
    <property type="molecule type" value="Genomic_DNA"/>
</dbReference>
<dbReference type="PROSITE" id="PS50172">
    <property type="entry name" value="BRCT"/>
    <property type="match status" value="1"/>
</dbReference>
<dbReference type="InterPro" id="IPR039189">
    <property type="entry name" value="Fcp1"/>
</dbReference>
<feature type="domain" description="FCP1 homology" evidence="9">
    <location>
        <begin position="151"/>
        <end position="322"/>
    </location>
</feature>
<comment type="subcellular location">
    <subcellularLocation>
        <location evidence="1 6">Nucleus</location>
    </subcellularLocation>
</comment>
<dbReference type="CDD" id="cd17729">
    <property type="entry name" value="BRCT_CTDP1"/>
    <property type="match status" value="1"/>
</dbReference>
<proteinExistence type="predicted"/>
<evidence type="ECO:0000256" key="3">
    <source>
        <dbReference type="ARBA" id="ARBA00023242"/>
    </source>
</evidence>
<reference evidence="10" key="1">
    <citation type="submission" date="2021-11" db="EMBL/GenBank/DDBJ databases">
        <authorList>
            <person name="Herlambang A."/>
            <person name="Guo Y."/>
            <person name="Takashima Y."/>
            <person name="Nishizawa T."/>
        </authorList>
    </citation>
    <scope>NUCLEOTIDE SEQUENCE</scope>
    <source>
        <strain evidence="10">E1425</strain>
    </source>
</reference>
<evidence type="ECO:0000256" key="1">
    <source>
        <dbReference type="ARBA" id="ARBA00004123"/>
    </source>
</evidence>
<feature type="compositionally biased region" description="Basic and acidic residues" evidence="7">
    <location>
        <begin position="354"/>
        <end position="365"/>
    </location>
</feature>
<evidence type="ECO:0000256" key="6">
    <source>
        <dbReference type="RuleBase" id="RU366066"/>
    </source>
</evidence>
<organism evidence="10 11">
    <name type="scientific">Entomortierella parvispora</name>
    <dbReference type="NCBI Taxonomy" id="205924"/>
    <lineage>
        <taxon>Eukaryota</taxon>
        <taxon>Fungi</taxon>
        <taxon>Fungi incertae sedis</taxon>
        <taxon>Mucoromycota</taxon>
        <taxon>Mortierellomycotina</taxon>
        <taxon>Mortierellomycetes</taxon>
        <taxon>Mortierellales</taxon>
        <taxon>Mortierellaceae</taxon>
        <taxon>Entomortierella</taxon>
    </lineage>
</organism>
<accession>A0A9P3LUP7</accession>
<feature type="compositionally biased region" description="Low complexity" evidence="7">
    <location>
        <begin position="335"/>
        <end position="353"/>
    </location>
</feature>
<dbReference type="InterPro" id="IPR036412">
    <property type="entry name" value="HAD-like_sf"/>
</dbReference>
<dbReference type="InterPro" id="IPR036420">
    <property type="entry name" value="BRCT_dom_sf"/>
</dbReference>
<dbReference type="PROSITE" id="PS50969">
    <property type="entry name" value="FCP1"/>
    <property type="match status" value="1"/>
</dbReference>
<dbReference type="InterPro" id="IPR023214">
    <property type="entry name" value="HAD_sf"/>
</dbReference>
<feature type="region of interest" description="Disordered" evidence="7">
    <location>
        <begin position="313"/>
        <end position="367"/>
    </location>
</feature>
<evidence type="ECO:0000256" key="2">
    <source>
        <dbReference type="ARBA" id="ARBA00022801"/>
    </source>
</evidence>
<dbReference type="CDD" id="cd07521">
    <property type="entry name" value="HAD_FCP1-like"/>
    <property type="match status" value="1"/>
</dbReference>
<dbReference type="GO" id="GO:0008420">
    <property type="term" value="F:RNA polymerase II CTD heptapeptide repeat phosphatase activity"/>
    <property type="evidence" value="ECO:0007669"/>
    <property type="project" value="UniProtKB-UniRule"/>
</dbReference>
<dbReference type="Gene3D" id="1.10.287.10">
    <property type="entry name" value="S15/NS1, RNA-binding"/>
    <property type="match status" value="1"/>
</dbReference>
<dbReference type="SMART" id="SM00577">
    <property type="entry name" value="CPDc"/>
    <property type="match status" value="1"/>
</dbReference>
<feature type="region of interest" description="Disordered" evidence="7">
    <location>
        <begin position="514"/>
        <end position="585"/>
    </location>
</feature>
<dbReference type="SUPFAM" id="SSF56784">
    <property type="entry name" value="HAD-like"/>
    <property type="match status" value="1"/>
</dbReference>
<feature type="compositionally biased region" description="Acidic residues" evidence="7">
    <location>
        <begin position="664"/>
        <end position="673"/>
    </location>
</feature>
<dbReference type="InterPro" id="IPR011947">
    <property type="entry name" value="FCP1_euk"/>
</dbReference>
<protein>
    <recommendedName>
        <fullName evidence="6">RNA polymerase II subunit A C-terminal domain phosphatase</fullName>
        <ecNumber evidence="6">3.1.3.16</ecNumber>
    </recommendedName>
</protein>
<dbReference type="Pfam" id="PF00533">
    <property type="entry name" value="BRCT"/>
    <property type="match status" value="1"/>
</dbReference>
<dbReference type="PANTHER" id="PTHR23081">
    <property type="entry name" value="RNA POLYMERASE II CTD PHOSPHATASE"/>
    <property type="match status" value="1"/>
</dbReference>
<feature type="compositionally biased region" description="Acidic residues" evidence="7">
    <location>
        <begin position="764"/>
        <end position="800"/>
    </location>
</feature>
<feature type="compositionally biased region" description="Basic and acidic residues" evidence="7">
    <location>
        <begin position="597"/>
        <end position="609"/>
    </location>
</feature>
<feature type="compositionally biased region" description="Polar residues" evidence="7">
    <location>
        <begin position="624"/>
        <end position="633"/>
    </location>
</feature>
<dbReference type="PANTHER" id="PTHR23081:SF36">
    <property type="entry name" value="RNA POLYMERASE II SUBUNIT A C-TERMINAL DOMAIN PHOSPHATASE"/>
    <property type="match status" value="1"/>
</dbReference>
<feature type="domain" description="BRCT" evidence="8">
    <location>
        <begin position="423"/>
        <end position="516"/>
    </location>
</feature>
<feature type="compositionally biased region" description="Acidic residues" evidence="7">
    <location>
        <begin position="610"/>
        <end position="623"/>
    </location>
</feature>
<feature type="region of interest" description="Disordered" evidence="7">
    <location>
        <begin position="597"/>
        <end position="800"/>
    </location>
</feature>
<evidence type="ECO:0000313" key="10">
    <source>
        <dbReference type="EMBL" id="GJJ71154.1"/>
    </source>
</evidence>
<dbReference type="Pfam" id="PF03031">
    <property type="entry name" value="NIF"/>
    <property type="match status" value="1"/>
</dbReference>
<evidence type="ECO:0000256" key="7">
    <source>
        <dbReference type="SAM" id="MobiDB-lite"/>
    </source>
</evidence>
<feature type="compositionally biased region" description="Acidic residues" evidence="7">
    <location>
        <begin position="734"/>
        <end position="747"/>
    </location>
</feature>
<comment type="catalytic activity">
    <reaction evidence="5 6">
        <text>O-phospho-L-threonyl-[protein] + H2O = L-threonyl-[protein] + phosphate</text>
        <dbReference type="Rhea" id="RHEA:47004"/>
        <dbReference type="Rhea" id="RHEA-COMP:11060"/>
        <dbReference type="Rhea" id="RHEA-COMP:11605"/>
        <dbReference type="ChEBI" id="CHEBI:15377"/>
        <dbReference type="ChEBI" id="CHEBI:30013"/>
        <dbReference type="ChEBI" id="CHEBI:43474"/>
        <dbReference type="ChEBI" id="CHEBI:61977"/>
        <dbReference type="EC" id="3.1.3.16"/>
    </reaction>
</comment>
<reference evidence="10" key="2">
    <citation type="journal article" date="2022" name="Microbiol. Resour. Announc.">
        <title>Whole-Genome Sequence of Entomortierella parvispora E1425, a Mucoromycotan Fungus Associated with Burkholderiaceae-Related Endosymbiotic Bacteria.</title>
        <authorList>
            <person name="Herlambang A."/>
            <person name="Guo Y."/>
            <person name="Takashima Y."/>
            <person name="Narisawa K."/>
            <person name="Ohta H."/>
            <person name="Nishizawa T."/>
        </authorList>
    </citation>
    <scope>NUCLEOTIDE SEQUENCE</scope>
    <source>
        <strain evidence="10">E1425</strain>
    </source>
</reference>
<comment type="function">
    <text evidence="6">This promotes the activity of RNA polymerase II.</text>
</comment>
<dbReference type="SMART" id="SM00292">
    <property type="entry name" value="BRCT"/>
    <property type="match status" value="1"/>
</dbReference>
<dbReference type="InterPro" id="IPR004274">
    <property type="entry name" value="FCP1_dom"/>
</dbReference>
<keyword evidence="2 6" id="KW-0378">Hydrolase</keyword>
<dbReference type="GO" id="GO:0005634">
    <property type="term" value="C:nucleus"/>
    <property type="evidence" value="ECO:0007669"/>
    <property type="project" value="UniProtKB-SubCell"/>
</dbReference>
<dbReference type="Gene3D" id="3.40.50.1000">
    <property type="entry name" value="HAD superfamily/HAD-like"/>
    <property type="match status" value="1"/>
</dbReference>
<sequence>MATSNDIQYCIPAGRTPATIIAVKTQTGKINSEGDELIEYEYKEKVEGFQEDGEVSVLARRGEIRAIKDGTVKKIHVGIGNVIDSEDTVLLEYKGCDHDTLYADMCTECGKTDVPVVRKTSRLNMTHDATNLTVSQNEAERLEEKTMKRLLDEGKLSLIVDLDQTLIHATVGATIDEWVNAQGELPRDIKMFPLPDAATPYYIKLRPHLEDFLKKISQLYELHIYTMGTRKYADAVANAIDPDGKYFGGRILSRDENSSMTKKSISRLFPCSKSMVVIIDDRADVWGSSPNLVNVHPYEYFVGAGDINAGNLPKQKPLVTSEPASKSSETKEPTSETVAEATSSVSPPSTESKTSTEEAKTENKEIPVPNKVKTAVLDDKDDELLRILEILENIHEQFYDARENYLQKSTRTIADVEWIMGKMRSQVLRTCNILFSGVIPQGNNPERAEIWNRALAFGAECSRELNDKVTHVVAAKAGTGKVTQARRKGNIWIVRPEWLYHSTGRWKRQEEKDYLLPDPRRPPPQQPQRQQRSTTPPMPPPGDMVDTLTATPSSLPATEPDTPMEETATPSADAAEDVRTDDEVTGVFSPEMREKMNSVDWSDVTKEVEDFVGSEMDETDLDSDTSNTPSDASTDGARSPLINLKRARVPKKSRLGTAVSYGQGDEDEDEDDSALLSAASGGNMERLDEDDDLNAILNESGSDSDDEGDDESDTGSLKRSQKRRRLDKGRGQSDEDEDDVDADDEVTMDYSKGQPSTSNGQESSNDEEDDDDAGDFDEEDFLQDLENELNDDDDNLGSES</sequence>
<evidence type="ECO:0000259" key="8">
    <source>
        <dbReference type="PROSITE" id="PS50172"/>
    </source>
</evidence>
<gene>
    <name evidence="10" type="ORF">EMPS_03504</name>
</gene>
<dbReference type="SUPFAM" id="SSF52113">
    <property type="entry name" value="BRCT domain"/>
    <property type="match status" value="1"/>
</dbReference>
<evidence type="ECO:0000256" key="4">
    <source>
        <dbReference type="ARBA" id="ARBA00047761"/>
    </source>
</evidence>